<evidence type="ECO:0000313" key="6">
    <source>
        <dbReference type="Proteomes" id="UP000008143"/>
    </source>
</evidence>
<dbReference type="InterPro" id="IPR003006">
    <property type="entry name" value="Ig/MHC_CS"/>
</dbReference>
<keyword evidence="3" id="KW-0472">Membrane</keyword>
<feature type="signal peptide" evidence="4">
    <location>
        <begin position="1"/>
        <end position="28"/>
    </location>
</feature>
<dbReference type="AlphaFoldDB" id="A0A8J1JEA0"/>
<evidence type="ECO:0000256" key="3">
    <source>
        <dbReference type="SAM" id="Phobius"/>
    </source>
</evidence>
<dbReference type="KEGG" id="xtr:116410224"/>
<dbReference type="InterPro" id="IPR003597">
    <property type="entry name" value="Ig_C1-set"/>
</dbReference>
<dbReference type="InterPro" id="IPR007110">
    <property type="entry name" value="Ig-like_dom"/>
</dbReference>
<dbReference type="PROSITE" id="PS50835">
    <property type="entry name" value="IG_LIKE"/>
    <property type="match status" value="7"/>
</dbReference>
<evidence type="ECO:0000256" key="2">
    <source>
        <dbReference type="SAM" id="MobiDB-lite"/>
    </source>
</evidence>
<dbReference type="InterPro" id="IPR013783">
    <property type="entry name" value="Ig-like_fold"/>
</dbReference>
<gene>
    <name evidence="7 8" type="primary">LOC116410224</name>
</gene>
<feature type="domain" description="Ig-like" evidence="5">
    <location>
        <begin position="677"/>
        <end position="768"/>
    </location>
</feature>
<feature type="domain" description="Ig-like" evidence="5">
    <location>
        <begin position="975"/>
        <end position="1066"/>
    </location>
</feature>
<evidence type="ECO:0000256" key="1">
    <source>
        <dbReference type="ARBA" id="ARBA00023319"/>
    </source>
</evidence>
<accession>A0A8J1JEA0</accession>
<dbReference type="Gene3D" id="2.60.40.10">
    <property type="entry name" value="Immunoglobulins"/>
    <property type="match status" value="10"/>
</dbReference>
<feature type="domain" description="Ig-like" evidence="5">
    <location>
        <begin position="871"/>
        <end position="959"/>
    </location>
</feature>
<dbReference type="GeneID" id="116410224"/>
<feature type="domain" description="Ig-like" evidence="5">
    <location>
        <begin position="23"/>
        <end position="143"/>
    </location>
</feature>
<sequence>MRPPGLWERPPIPIWLLLIYVSPRGADCIEVKMGESPIKALKDQNVFISCVIPTGSNTGINPELIAVIWTMKPFLGREKYVYKYEDKTTIPYNPRSFISETDLLAGNAGLHIWQVQLSDEGEYSCTVFYSPNKAKGTSTLLVSAKPTASLVSPKDFEAGKEQMVSCEAHGFYPFEITIHWEKLHKVYGRSPLESDVYLKDLVRNPDGTFSKTSLLILNPSVANDKMTFFCIVSHRSLTEQLLLNFTLHVIDLENPNNNSSYHFIGTVFGIVVVAAVVLGLGIWKCPVKSKKPPKLSPITGAENLVHMNEATLSCQISGFRPKPIRITLFLRRNGGEVMEIYSWDSEAQTGSAAPVAHHRDEKSVVIAPEREGLIGNGNVQYLPPAQRALQVEMVPVITTSKYQRLSNCQCTIRITPNIEEDDGAELTVRVTHSAPRGPISKSCRLEVRGVPPSLSKIVSPLRILNGESLTLTCPINGFKPKLLSVTWLKVDPLGRETELLSWDRGSTNIRDPKYSHEIQETEHGDHSNNYKSVLAIKPMVKEDHGAKYICRTYHYATGSRADKTMEMLVSAVPVLDPIQKSPETLFFGEEMTLSCRIHSFHPEALGVSWYKGDELLESQNDPILYDVNELFYLTSHVTYRPNEEDLGTIFRCEVSHQSLEHPKSVSWELEMQNFMVPKEIICQPDPIEYGEPLTLSCEVIGCKDDDITAEWRENNEPIKRQMKAETLTSNDSTFFLLTLTPTVQHDGKLFTCLISRRNQRHAVKKTISLKLPDKLPVLSEITACPTFFEINREAAFTITISRFSPKQLQVKWLKSFTTLTENIETTAPQTGRDGLYSCTSTLRYTPTDADLNMSIRCEVTVSGETKVKELPFTLKGTVIAKDIKCSTSSPVYGEALTLSCKVIGCSARDITAEWQEGNNPIRGQMRAEPQTDRDSVTFLLTLTPTAEHYGKLLTCLIKHKDLPQVIKKTTCLKLPDFLAVEEITCNQDPPIYGEELTLCCTVTNCNAQDLTGEWRLNKQPIRGAKTRETQTSANSVSFLLVLKVTAEHLGKFTCEVKHKNLPLSVQKTKYLHLPVNVPTLSEITMCPEQFVSNRESRFNIHISGFSDKNLQVKWFKSFTPLTANAETSEPQIGEDGLYYCSGTLGYTPVSTDLNMSIRCQVTANIKTWEKEYKFTAKEPIEPAPETASDEGTGTEPTV</sequence>
<keyword evidence="4" id="KW-0732">Signal</keyword>
<dbReference type="Pfam" id="PF00047">
    <property type="entry name" value="ig"/>
    <property type="match status" value="1"/>
</dbReference>
<dbReference type="CDD" id="cd00098">
    <property type="entry name" value="IgC1"/>
    <property type="match status" value="2"/>
</dbReference>
<protein>
    <submittedName>
        <fullName evidence="7">Uncharacterized protein LOC116410224</fullName>
    </submittedName>
</protein>
<keyword evidence="3" id="KW-0812">Transmembrane</keyword>
<dbReference type="AGR" id="Xenbase:XB-GENE-29095907"/>
<feature type="domain" description="Ig-like" evidence="5">
    <location>
        <begin position="452"/>
        <end position="566"/>
    </location>
</feature>
<dbReference type="SMART" id="SM00409">
    <property type="entry name" value="IG"/>
    <property type="match status" value="5"/>
</dbReference>
<dbReference type="RefSeq" id="XP_031756198.1">
    <property type="nucleotide sequence ID" value="XM_031900338.1"/>
</dbReference>
<reference evidence="7" key="1">
    <citation type="submission" date="2025-08" db="UniProtKB">
        <authorList>
            <consortium name="RefSeq"/>
        </authorList>
    </citation>
    <scope>IDENTIFICATION</scope>
    <source>
        <strain evidence="7">Nigerian</strain>
        <tissue evidence="7">Liver and blood</tissue>
    </source>
</reference>
<feature type="domain" description="Ig-like" evidence="5">
    <location>
        <begin position="573"/>
        <end position="666"/>
    </location>
</feature>
<dbReference type="Pfam" id="PF07654">
    <property type="entry name" value="C1-set"/>
    <property type="match status" value="6"/>
</dbReference>
<evidence type="ECO:0000313" key="8">
    <source>
        <dbReference type="Xenbase" id="XB-GENE-29095907"/>
    </source>
</evidence>
<feature type="domain" description="Ig-like" evidence="5">
    <location>
        <begin position="146"/>
        <end position="244"/>
    </location>
</feature>
<name>A0A8J1JEA0_XENTR</name>
<dbReference type="InterPro" id="IPR013151">
    <property type="entry name" value="Immunoglobulin_dom"/>
</dbReference>
<dbReference type="Proteomes" id="UP000008143">
    <property type="component" value="Chromosome 4"/>
</dbReference>
<keyword evidence="3" id="KW-1133">Transmembrane helix</keyword>
<evidence type="ECO:0000259" key="5">
    <source>
        <dbReference type="PROSITE" id="PS50835"/>
    </source>
</evidence>
<dbReference type="OrthoDB" id="9983389at2759"/>
<feature type="chain" id="PRO_5035215859" evidence="4">
    <location>
        <begin position="29"/>
        <end position="1198"/>
    </location>
</feature>
<feature type="compositionally biased region" description="Polar residues" evidence="2">
    <location>
        <begin position="1189"/>
        <end position="1198"/>
    </location>
</feature>
<evidence type="ECO:0000256" key="4">
    <source>
        <dbReference type="SAM" id="SignalP"/>
    </source>
</evidence>
<dbReference type="InterPro" id="IPR003599">
    <property type="entry name" value="Ig_sub"/>
</dbReference>
<dbReference type="PANTHER" id="PTHR23411">
    <property type="entry name" value="TAPASIN"/>
    <property type="match status" value="1"/>
</dbReference>
<dbReference type="SUPFAM" id="SSF48726">
    <property type="entry name" value="Immunoglobulin"/>
    <property type="match status" value="10"/>
</dbReference>
<dbReference type="SMART" id="SM00407">
    <property type="entry name" value="IGc1"/>
    <property type="match status" value="4"/>
</dbReference>
<proteinExistence type="predicted"/>
<dbReference type="Xenbase" id="XB-GENE-29095907">
    <property type="gene designation" value="LOC116410224"/>
</dbReference>
<organism evidence="6 7">
    <name type="scientific">Xenopus tropicalis</name>
    <name type="common">Western clawed frog</name>
    <name type="synonym">Silurana tropicalis</name>
    <dbReference type="NCBI Taxonomy" id="8364"/>
    <lineage>
        <taxon>Eukaryota</taxon>
        <taxon>Metazoa</taxon>
        <taxon>Chordata</taxon>
        <taxon>Craniata</taxon>
        <taxon>Vertebrata</taxon>
        <taxon>Euteleostomi</taxon>
        <taxon>Amphibia</taxon>
        <taxon>Batrachia</taxon>
        <taxon>Anura</taxon>
        <taxon>Pipoidea</taxon>
        <taxon>Pipidae</taxon>
        <taxon>Xenopodinae</taxon>
        <taxon>Xenopus</taxon>
        <taxon>Silurana</taxon>
    </lineage>
</organism>
<dbReference type="OMA" id="HIFDNAS"/>
<keyword evidence="6" id="KW-1185">Reference proteome</keyword>
<evidence type="ECO:0000313" key="7">
    <source>
        <dbReference type="RefSeq" id="XP_031756198.1"/>
    </source>
</evidence>
<dbReference type="InterPro" id="IPR050380">
    <property type="entry name" value="Immune_Resp_Modulators"/>
</dbReference>
<feature type="transmembrane region" description="Helical" evidence="3">
    <location>
        <begin position="261"/>
        <end position="283"/>
    </location>
</feature>
<dbReference type="PROSITE" id="PS00290">
    <property type="entry name" value="IG_MHC"/>
    <property type="match status" value="3"/>
</dbReference>
<dbReference type="InterPro" id="IPR036179">
    <property type="entry name" value="Ig-like_dom_sf"/>
</dbReference>
<feature type="region of interest" description="Disordered" evidence="2">
    <location>
        <begin position="1176"/>
        <end position="1198"/>
    </location>
</feature>
<keyword evidence="1" id="KW-0393">Immunoglobulin domain</keyword>